<sequence>MEVKITKPQVKKLLEQNGEVTLDLFEKGKDPNHYMTAIYQITIKDINEIDGRASDGFKNFSGHRNFSMAIWKDEEGN</sequence>
<reference evidence="1 2" key="1">
    <citation type="submission" date="2020-12" db="EMBL/GenBank/DDBJ databases">
        <title>Genome assembly for a thermostable protease producing Bacillus cereus MAKP1 strain isolated from chicken gut.</title>
        <authorList>
            <person name="Malaviya A."/>
        </authorList>
    </citation>
    <scope>NUCLEOTIDE SEQUENCE [LARGE SCALE GENOMIC DNA]</scope>
    <source>
        <strain evidence="1 2">MAKP1</strain>
    </source>
</reference>
<evidence type="ECO:0000313" key="1">
    <source>
        <dbReference type="EMBL" id="MBK1611742.1"/>
    </source>
</evidence>
<accession>A0ABD4LMS1</accession>
<proteinExistence type="predicted"/>
<dbReference type="AlphaFoldDB" id="A0ABD4LMS1"/>
<comment type="caution">
    <text evidence="1">The sequence shown here is derived from an EMBL/GenBank/DDBJ whole genome shotgun (WGS) entry which is preliminary data.</text>
</comment>
<dbReference type="Proteomes" id="UP000613452">
    <property type="component" value="Unassembled WGS sequence"/>
</dbReference>
<dbReference type="EMBL" id="JAEFBZ010000007">
    <property type="protein sequence ID" value="MBK1611742.1"/>
    <property type="molecule type" value="Genomic_DNA"/>
</dbReference>
<name>A0ABD4LMS1_BACCE</name>
<protein>
    <submittedName>
        <fullName evidence="1">Uncharacterized protein</fullName>
    </submittedName>
</protein>
<organism evidence="1 2">
    <name type="scientific">Bacillus cereus</name>
    <dbReference type="NCBI Taxonomy" id="1396"/>
    <lineage>
        <taxon>Bacteria</taxon>
        <taxon>Bacillati</taxon>
        <taxon>Bacillota</taxon>
        <taxon>Bacilli</taxon>
        <taxon>Bacillales</taxon>
        <taxon>Bacillaceae</taxon>
        <taxon>Bacillus</taxon>
        <taxon>Bacillus cereus group</taxon>
    </lineage>
</organism>
<gene>
    <name evidence="1" type="ORF">JCR31_28275</name>
</gene>
<evidence type="ECO:0000313" key="2">
    <source>
        <dbReference type="Proteomes" id="UP000613452"/>
    </source>
</evidence>
<dbReference type="RefSeq" id="WP_200152581.1">
    <property type="nucleotide sequence ID" value="NZ_JAEFBZ010000007.1"/>
</dbReference>